<name>A0A813M5M1_9BILA</name>
<feature type="transmembrane region" description="Helical" evidence="1">
    <location>
        <begin position="415"/>
        <end position="434"/>
    </location>
</feature>
<keyword evidence="1" id="KW-0472">Membrane</keyword>
<dbReference type="PANTHER" id="PTHR23028:SF53">
    <property type="entry name" value="ACYL_TRANSF_3 DOMAIN-CONTAINING PROTEIN"/>
    <property type="match status" value="1"/>
</dbReference>
<feature type="transmembrane region" description="Helical" evidence="1">
    <location>
        <begin position="95"/>
        <end position="114"/>
    </location>
</feature>
<dbReference type="Pfam" id="PF01757">
    <property type="entry name" value="Acyl_transf_3"/>
    <property type="match status" value="1"/>
</dbReference>
<feature type="transmembrane region" description="Helical" evidence="1">
    <location>
        <begin position="134"/>
        <end position="151"/>
    </location>
</feature>
<keyword evidence="1" id="KW-0812">Transmembrane</keyword>
<feature type="transmembrane region" description="Helical" evidence="1">
    <location>
        <begin position="254"/>
        <end position="275"/>
    </location>
</feature>
<dbReference type="AlphaFoldDB" id="A0A813M5M1"/>
<dbReference type="GO" id="GO:0000271">
    <property type="term" value="P:polysaccharide biosynthetic process"/>
    <property type="evidence" value="ECO:0007669"/>
    <property type="project" value="TreeGrafter"/>
</dbReference>
<keyword evidence="1" id="KW-1133">Transmembrane helix</keyword>
<feature type="transmembrane region" description="Helical" evidence="1">
    <location>
        <begin position="226"/>
        <end position="247"/>
    </location>
</feature>
<dbReference type="OrthoDB" id="92766at2759"/>
<proteinExistence type="predicted"/>
<dbReference type="GO" id="GO:0016747">
    <property type="term" value="F:acyltransferase activity, transferring groups other than amino-acyl groups"/>
    <property type="evidence" value="ECO:0007669"/>
    <property type="project" value="InterPro"/>
</dbReference>
<gene>
    <name evidence="3" type="ORF">OXX778_LOCUS3</name>
</gene>
<dbReference type="PANTHER" id="PTHR23028">
    <property type="entry name" value="ACETYLTRANSFERASE"/>
    <property type="match status" value="1"/>
</dbReference>
<dbReference type="InterPro" id="IPR050879">
    <property type="entry name" value="Acyltransferase_3"/>
</dbReference>
<evidence type="ECO:0000313" key="3">
    <source>
        <dbReference type="EMBL" id="CAF0702797.1"/>
    </source>
</evidence>
<feature type="domain" description="Acyltransferase 3" evidence="2">
    <location>
        <begin position="96"/>
        <end position="431"/>
    </location>
</feature>
<evidence type="ECO:0000313" key="4">
    <source>
        <dbReference type="Proteomes" id="UP000663879"/>
    </source>
</evidence>
<dbReference type="EMBL" id="CAJNOC010000001">
    <property type="protein sequence ID" value="CAF0702797.1"/>
    <property type="molecule type" value="Genomic_DNA"/>
</dbReference>
<feature type="transmembrane region" description="Helical" evidence="1">
    <location>
        <begin position="390"/>
        <end position="409"/>
    </location>
</feature>
<feature type="transmembrane region" description="Helical" evidence="1">
    <location>
        <begin position="357"/>
        <end position="378"/>
    </location>
</feature>
<dbReference type="Proteomes" id="UP000663879">
    <property type="component" value="Unassembled WGS sequence"/>
</dbReference>
<evidence type="ECO:0000256" key="1">
    <source>
        <dbReference type="SAM" id="Phobius"/>
    </source>
</evidence>
<feature type="transmembrane region" description="Helical" evidence="1">
    <location>
        <begin position="171"/>
        <end position="191"/>
    </location>
</feature>
<sequence>MEKVNEPKNDSEISIEMEEIDNIDIKSETDEDDDLNIEIPRPVLKKTFWQKMTSSFKTIQEETKSKIPLLFESKKLEETQLEKISTKETSEFKRFNFLDGFRGILAIVVLISHAKTNEKCELITFFHKIAHTGGVYGFFVLSAFLLTYKLLNEMNSKSNFKAKIWSIFKYFIRRFFRIYIVFFIIVTGIKFGPKILGGLFNYDETKFNYASWSNLLLLKNPGVNHLWTIAPEIKYYFFIPLFCLIANTMGKYDMILLIVSILLSIFNEVFNFFGLKSLDFYAHMTEYLYIRFSIFFYGSIAGLFLVIIERHEKITNFLKTFLVQFFLNFITVILAVYGFKHINPVMVLEGSNASRIWASFILLAALGNENLIVVRFFSNKFLTNCGKYSFGIYLLHPIFVQIALQYFHFELQFDSVVIIFLMTYFASFIFYYLLESNCIKLANMLIKGIEKWSRKDLPTS</sequence>
<dbReference type="InterPro" id="IPR002656">
    <property type="entry name" value="Acyl_transf_3_dom"/>
</dbReference>
<comment type="caution">
    <text evidence="3">The sequence shown here is derived from an EMBL/GenBank/DDBJ whole genome shotgun (WGS) entry which is preliminary data.</text>
</comment>
<reference evidence="3" key="1">
    <citation type="submission" date="2021-02" db="EMBL/GenBank/DDBJ databases">
        <authorList>
            <person name="Nowell W R."/>
        </authorList>
    </citation>
    <scope>NUCLEOTIDE SEQUENCE</scope>
    <source>
        <strain evidence="3">Ploen Becks lab</strain>
    </source>
</reference>
<organism evidence="3 4">
    <name type="scientific">Brachionus calyciflorus</name>
    <dbReference type="NCBI Taxonomy" id="104777"/>
    <lineage>
        <taxon>Eukaryota</taxon>
        <taxon>Metazoa</taxon>
        <taxon>Spiralia</taxon>
        <taxon>Gnathifera</taxon>
        <taxon>Rotifera</taxon>
        <taxon>Eurotatoria</taxon>
        <taxon>Monogononta</taxon>
        <taxon>Pseudotrocha</taxon>
        <taxon>Ploima</taxon>
        <taxon>Brachionidae</taxon>
        <taxon>Brachionus</taxon>
    </lineage>
</organism>
<feature type="transmembrane region" description="Helical" evidence="1">
    <location>
        <begin position="287"/>
        <end position="308"/>
    </location>
</feature>
<accession>A0A813M5M1</accession>
<keyword evidence="4" id="KW-1185">Reference proteome</keyword>
<protein>
    <recommendedName>
        <fullName evidence="2">Acyltransferase 3 domain-containing protein</fullName>
    </recommendedName>
</protein>
<feature type="transmembrane region" description="Helical" evidence="1">
    <location>
        <begin position="320"/>
        <end position="337"/>
    </location>
</feature>
<evidence type="ECO:0000259" key="2">
    <source>
        <dbReference type="Pfam" id="PF01757"/>
    </source>
</evidence>
<dbReference type="GO" id="GO:0016020">
    <property type="term" value="C:membrane"/>
    <property type="evidence" value="ECO:0007669"/>
    <property type="project" value="TreeGrafter"/>
</dbReference>